<evidence type="ECO:0000256" key="1">
    <source>
        <dbReference type="ARBA" id="ARBA00022448"/>
    </source>
</evidence>
<proteinExistence type="predicted"/>
<evidence type="ECO:0000256" key="3">
    <source>
        <dbReference type="ARBA" id="ARBA00022840"/>
    </source>
</evidence>
<dbReference type="SUPFAM" id="SSF52540">
    <property type="entry name" value="P-loop containing nucleoside triphosphate hydrolases"/>
    <property type="match status" value="1"/>
</dbReference>
<protein>
    <submittedName>
        <fullName evidence="5">ABC transporter ATPase</fullName>
    </submittedName>
</protein>
<dbReference type="PROSITE" id="PS00211">
    <property type="entry name" value="ABC_TRANSPORTER_1"/>
    <property type="match status" value="1"/>
</dbReference>
<dbReference type="CDD" id="cd03230">
    <property type="entry name" value="ABC_DR_subfamily_A"/>
    <property type="match status" value="1"/>
</dbReference>
<evidence type="ECO:0000259" key="4">
    <source>
        <dbReference type="PROSITE" id="PS50893"/>
    </source>
</evidence>
<keyword evidence="6" id="KW-1185">Reference proteome</keyword>
<keyword evidence="1" id="KW-0813">Transport</keyword>
<feature type="domain" description="ABC transporter" evidence="4">
    <location>
        <begin position="9"/>
        <end position="232"/>
    </location>
</feature>
<dbReference type="Proteomes" id="UP000050902">
    <property type="component" value="Unassembled WGS sequence"/>
</dbReference>
<name>A0ABR5NIZ0_9GAMM</name>
<dbReference type="EMBL" id="LDJG01000015">
    <property type="protein sequence ID" value="KRG56799.1"/>
    <property type="molecule type" value="Genomic_DNA"/>
</dbReference>
<dbReference type="RefSeq" id="WP_055766627.1">
    <property type="nucleotide sequence ID" value="NZ_LDJG01000015.1"/>
</dbReference>
<evidence type="ECO:0000256" key="2">
    <source>
        <dbReference type="ARBA" id="ARBA00022741"/>
    </source>
</evidence>
<dbReference type="Pfam" id="PF00005">
    <property type="entry name" value="ABC_tran"/>
    <property type="match status" value="1"/>
</dbReference>
<gene>
    <name evidence="5" type="ORF">ABB22_10065</name>
</gene>
<dbReference type="SMART" id="SM00382">
    <property type="entry name" value="AAA"/>
    <property type="match status" value="1"/>
</dbReference>
<keyword evidence="3" id="KW-0067">ATP-binding</keyword>
<dbReference type="InterPro" id="IPR003593">
    <property type="entry name" value="AAA+_ATPase"/>
</dbReference>
<sequence length="308" mass="32789">MGANDEVLASLRGVHKRYGALQALAGVDLDLHAGQVLALLGPNGAGKTTTIGLLLGLLRADAGQVRLFGQDPQQVAARRGIGVMLQDAALPPTLKVGELLRLTASYYPAPRPLAESAALAGIEDLLERPYGRLSGGQQRRVQFAIALCGRPRLLFLDEPTVGLDLPARQRLWATVRMLAGEGAAVVLTTHYLEEAGHLADRVCVLLRGRIVSDGSVDALRARVETRRIRCICALDADAVAAWPGVRQVQRDGARLDIASDQAEAVVRRLLDTDPALSGLEVLAAGLDEAFCDLTRDEPVASPDLREAA</sequence>
<accession>A0ABR5NIZ0</accession>
<dbReference type="InterPro" id="IPR027417">
    <property type="entry name" value="P-loop_NTPase"/>
</dbReference>
<dbReference type="InterPro" id="IPR003439">
    <property type="entry name" value="ABC_transporter-like_ATP-bd"/>
</dbReference>
<dbReference type="InterPro" id="IPR050763">
    <property type="entry name" value="ABC_transporter_ATP-binding"/>
</dbReference>
<dbReference type="Gene3D" id="3.40.50.300">
    <property type="entry name" value="P-loop containing nucleotide triphosphate hydrolases"/>
    <property type="match status" value="1"/>
</dbReference>
<dbReference type="PANTHER" id="PTHR42711">
    <property type="entry name" value="ABC TRANSPORTER ATP-BINDING PROTEIN"/>
    <property type="match status" value="1"/>
</dbReference>
<evidence type="ECO:0000313" key="5">
    <source>
        <dbReference type="EMBL" id="KRG56799.1"/>
    </source>
</evidence>
<dbReference type="PROSITE" id="PS50893">
    <property type="entry name" value="ABC_TRANSPORTER_2"/>
    <property type="match status" value="1"/>
</dbReference>
<organism evidence="5 6">
    <name type="scientific">Stenotrophomonas nitritireducens</name>
    <dbReference type="NCBI Taxonomy" id="83617"/>
    <lineage>
        <taxon>Bacteria</taxon>
        <taxon>Pseudomonadati</taxon>
        <taxon>Pseudomonadota</taxon>
        <taxon>Gammaproteobacteria</taxon>
        <taxon>Lysobacterales</taxon>
        <taxon>Lysobacteraceae</taxon>
        <taxon>Stenotrophomonas</taxon>
    </lineage>
</organism>
<reference evidence="5 6" key="1">
    <citation type="submission" date="2015-05" db="EMBL/GenBank/DDBJ databases">
        <title>Genome sequencing and analysis of members of genus Stenotrophomonas.</title>
        <authorList>
            <person name="Patil P.P."/>
            <person name="Midha S."/>
            <person name="Patil P.B."/>
        </authorList>
    </citation>
    <scope>NUCLEOTIDE SEQUENCE [LARGE SCALE GENOMIC DNA]</scope>
    <source>
        <strain evidence="5 6">DSM 12575</strain>
    </source>
</reference>
<keyword evidence="2" id="KW-0547">Nucleotide-binding</keyword>
<dbReference type="InterPro" id="IPR017871">
    <property type="entry name" value="ABC_transporter-like_CS"/>
</dbReference>
<dbReference type="PANTHER" id="PTHR42711:SF17">
    <property type="entry name" value="ABC TRANSPORTER ATP-BINDING PROTEIN"/>
    <property type="match status" value="1"/>
</dbReference>
<evidence type="ECO:0000313" key="6">
    <source>
        <dbReference type="Proteomes" id="UP000050902"/>
    </source>
</evidence>
<comment type="caution">
    <text evidence="5">The sequence shown here is derived from an EMBL/GenBank/DDBJ whole genome shotgun (WGS) entry which is preliminary data.</text>
</comment>